<reference evidence="3" key="1">
    <citation type="journal article" date="2019" name="Int. J. Syst. Evol. Microbiol.">
        <title>The Global Catalogue of Microorganisms (GCM) 10K type strain sequencing project: providing services to taxonomists for standard genome sequencing and annotation.</title>
        <authorList>
            <consortium name="The Broad Institute Genomics Platform"/>
            <consortium name="The Broad Institute Genome Sequencing Center for Infectious Disease"/>
            <person name="Wu L."/>
            <person name="Ma J."/>
        </authorList>
    </citation>
    <scope>NUCLEOTIDE SEQUENCE [LARGE SCALE GENOMIC DNA]</scope>
    <source>
        <strain evidence="3">CGMCC 1.15461</strain>
    </source>
</reference>
<comment type="caution">
    <text evidence="2">The sequence shown here is derived from an EMBL/GenBank/DDBJ whole genome shotgun (WGS) entry which is preliminary data.</text>
</comment>
<keyword evidence="3" id="KW-1185">Reference proteome</keyword>
<evidence type="ECO:0000313" key="3">
    <source>
        <dbReference type="Proteomes" id="UP000615760"/>
    </source>
</evidence>
<dbReference type="SUPFAM" id="SSF48695">
    <property type="entry name" value="Multiheme cytochromes"/>
    <property type="match status" value="1"/>
</dbReference>
<evidence type="ECO:0008006" key="4">
    <source>
        <dbReference type="Google" id="ProtNLM"/>
    </source>
</evidence>
<gene>
    <name evidence="2" type="ORF">GCM10007424_12700</name>
</gene>
<dbReference type="RefSeq" id="WP_188620420.1">
    <property type="nucleotide sequence ID" value="NZ_BMJE01000003.1"/>
</dbReference>
<evidence type="ECO:0000256" key="1">
    <source>
        <dbReference type="SAM" id="SignalP"/>
    </source>
</evidence>
<protein>
    <recommendedName>
        <fullName evidence="4">Repeat protein (TIGR03806 family)</fullName>
    </recommendedName>
</protein>
<feature type="chain" id="PRO_5045708999" description="Repeat protein (TIGR03806 family)" evidence="1">
    <location>
        <begin position="25"/>
        <end position="365"/>
    </location>
</feature>
<dbReference type="Proteomes" id="UP000615760">
    <property type="component" value="Unassembled WGS sequence"/>
</dbReference>
<dbReference type="EMBL" id="BMJE01000003">
    <property type="protein sequence ID" value="GGB74240.1"/>
    <property type="molecule type" value="Genomic_DNA"/>
</dbReference>
<accession>A0ABQ1JT10</accession>
<name>A0ABQ1JT10_9FLAO</name>
<organism evidence="2 3">
    <name type="scientific">Flavobacterium suaedae</name>
    <dbReference type="NCBI Taxonomy" id="1767027"/>
    <lineage>
        <taxon>Bacteria</taxon>
        <taxon>Pseudomonadati</taxon>
        <taxon>Bacteroidota</taxon>
        <taxon>Flavobacteriia</taxon>
        <taxon>Flavobacteriales</taxon>
        <taxon>Flavobacteriaceae</taxon>
        <taxon>Flavobacterium</taxon>
    </lineage>
</organism>
<sequence length="365" mass="42254">MKKSTSTKKLLFLALLTIFFSCGSDDSENYQEIPEEESPVVVNLDEVPYQTLSEYKFYEGELKNMEPAYKVIPYELNSKLFTDYAHKKRFIWMPKGAKATYTADDEILNFPIGTVLIKNFFYENVQPANNTRIIETRLMIKKTDGWIFANYVWNDSQTEAYLNLDGSFTDISWTENGETKSTTYRIPSETECFTCHKSNEKSIPIGTKPQNLNKIYAYKDGNANQLSKWIEEGYLENNIPNTINSTVNYADESQPLELRVRSYLDINCAHCHSEGAHCDYMPMRLAFTETTDPVNMGICVEPYEFIDNSITHIISKKNKSRSAMYYRLNTTEQSFRMPMLGRTIVHEEAIEMIDEWINSMDEPCP</sequence>
<dbReference type="InterPro" id="IPR036280">
    <property type="entry name" value="Multihaem_cyt_sf"/>
</dbReference>
<keyword evidence="1" id="KW-0732">Signal</keyword>
<proteinExistence type="predicted"/>
<evidence type="ECO:0000313" key="2">
    <source>
        <dbReference type="EMBL" id="GGB74240.1"/>
    </source>
</evidence>
<dbReference type="PROSITE" id="PS51257">
    <property type="entry name" value="PROKAR_LIPOPROTEIN"/>
    <property type="match status" value="1"/>
</dbReference>
<feature type="signal peptide" evidence="1">
    <location>
        <begin position="1"/>
        <end position="24"/>
    </location>
</feature>